<dbReference type="RefSeq" id="WP_184206728.1">
    <property type="nucleotide sequence ID" value="NZ_JACHIF010000002.1"/>
</dbReference>
<keyword evidence="2" id="KW-1185">Reference proteome</keyword>
<accession>A0A7W7YJQ9</accession>
<dbReference type="Proteomes" id="UP000534294">
    <property type="component" value="Unassembled WGS sequence"/>
</dbReference>
<protein>
    <submittedName>
        <fullName evidence="1">Uncharacterized protein</fullName>
    </submittedName>
</protein>
<organism evidence="1 2">
    <name type="scientific">Prosthecobacter dejongeii</name>
    <dbReference type="NCBI Taxonomy" id="48465"/>
    <lineage>
        <taxon>Bacteria</taxon>
        <taxon>Pseudomonadati</taxon>
        <taxon>Verrucomicrobiota</taxon>
        <taxon>Verrucomicrobiia</taxon>
        <taxon>Verrucomicrobiales</taxon>
        <taxon>Verrucomicrobiaceae</taxon>
        <taxon>Prosthecobacter</taxon>
    </lineage>
</organism>
<evidence type="ECO:0000313" key="2">
    <source>
        <dbReference type="Proteomes" id="UP000534294"/>
    </source>
</evidence>
<name>A0A7W7YJQ9_9BACT</name>
<evidence type="ECO:0000313" key="1">
    <source>
        <dbReference type="EMBL" id="MBB5037140.1"/>
    </source>
</evidence>
<dbReference type="AlphaFoldDB" id="A0A7W7YJQ9"/>
<gene>
    <name evidence="1" type="ORF">HNQ64_001382</name>
</gene>
<sequence length="69" mass="7909">MTPKNRKRIVAYMHRLDIPIGMAKGFVACDRAAQCNRAGGRHLRRRSKHGREAQRLCARVFCSLDKSEL</sequence>
<comment type="caution">
    <text evidence="1">The sequence shown here is derived from an EMBL/GenBank/DDBJ whole genome shotgun (WGS) entry which is preliminary data.</text>
</comment>
<proteinExistence type="predicted"/>
<reference evidence="1 2" key="1">
    <citation type="submission" date="2020-08" db="EMBL/GenBank/DDBJ databases">
        <title>Genomic Encyclopedia of Type Strains, Phase IV (KMG-IV): sequencing the most valuable type-strain genomes for metagenomic binning, comparative biology and taxonomic classification.</title>
        <authorList>
            <person name="Goeker M."/>
        </authorList>
    </citation>
    <scope>NUCLEOTIDE SEQUENCE [LARGE SCALE GENOMIC DNA]</scope>
    <source>
        <strain evidence="1 2">DSM 12251</strain>
    </source>
</reference>
<dbReference type="EMBL" id="JACHIF010000002">
    <property type="protein sequence ID" value="MBB5037140.1"/>
    <property type="molecule type" value="Genomic_DNA"/>
</dbReference>